<keyword evidence="4" id="KW-0547">Nucleotide-binding</keyword>
<dbReference type="EMBL" id="JACBAZ010000002">
    <property type="protein sequence ID" value="NWK54973.1"/>
    <property type="molecule type" value="Genomic_DNA"/>
</dbReference>
<gene>
    <name evidence="4" type="ORF">HW115_05090</name>
</gene>
<keyword evidence="1" id="KW-0175">Coiled coil</keyword>
<feature type="compositionally biased region" description="Acidic residues" evidence="2">
    <location>
        <begin position="158"/>
        <end position="168"/>
    </location>
</feature>
<dbReference type="AlphaFoldDB" id="A0A851GBI6"/>
<organism evidence="4 5">
    <name type="scientific">Oceaniferula marina</name>
    <dbReference type="NCBI Taxonomy" id="2748318"/>
    <lineage>
        <taxon>Bacteria</taxon>
        <taxon>Pseudomonadati</taxon>
        <taxon>Verrucomicrobiota</taxon>
        <taxon>Verrucomicrobiia</taxon>
        <taxon>Verrucomicrobiales</taxon>
        <taxon>Verrucomicrobiaceae</taxon>
        <taxon>Oceaniferula</taxon>
    </lineage>
</organism>
<dbReference type="GO" id="GO:0004386">
    <property type="term" value="F:helicase activity"/>
    <property type="evidence" value="ECO:0007669"/>
    <property type="project" value="UniProtKB-KW"/>
</dbReference>
<feature type="domain" description="Helicase C-terminal" evidence="3">
    <location>
        <begin position="907"/>
        <end position="1090"/>
    </location>
</feature>
<dbReference type="Proteomes" id="UP000557872">
    <property type="component" value="Unassembled WGS sequence"/>
</dbReference>
<dbReference type="Pfam" id="PF00271">
    <property type="entry name" value="Helicase_C"/>
    <property type="match status" value="1"/>
</dbReference>
<feature type="region of interest" description="Disordered" evidence="2">
    <location>
        <begin position="150"/>
        <end position="171"/>
    </location>
</feature>
<reference evidence="4 5" key="1">
    <citation type="submission" date="2020-07" db="EMBL/GenBank/DDBJ databases">
        <title>Roseicoccus Jingziensis gen. nov., sp. nov., isolated from coastal seawater.</title>
        <authorList>
            <person name="Feng X."/>
        </authorList>
    </citation>
    <scope>NUCLEOTIDE SEQUENCE [LARGE SCALE GENOMIC DNA]</scope>
    <source>
        <strain evidence="4 5">N1E253</strain>
    </source>
</reference>
<dbReference type="SMART" id="SM00490">
    <property type="entry name" value="HELICc"/>
    <property type="match status" value="1"/>
</dbReference>
<protein>
    <submittedName>
        <fullName evidence="4">Helicase</fullName>
    </submittedName>
</protein>
<dbReference type="InterPro" id="IPR027417">
    <property type="entry name" value="P-loop_NTPase"/>
</dbReference>
<evidence type="ECO:0000313" key="4">
    <source>
        <dbReference type="EMBL" id="NWK54973.1"/>
    </source>
</evidence>
<dbReference type="CDD" id="cd18785">
    <property type="entry name" value="SF2_C"/>
    <property type="match status" value="1"/>
</dbReference>
<feature type="coiled-coil region" evidence="1">
    <location>
        <begin position="428"/>
        <end position="455"/>
    </location>
</feature>
<evidence type="ECO:0000256" key="2">
    <source>
        <dbReference type="SAM" id="MobiDB-lite"/>
    </source>
</evidence>
<proteinExistence type="predicted"/>
<evidence type="ECO:0000256" key="1">
    <source>
        <dbReference type="SAM" id="Coils"/>
    </source>
</evidence>
<dbReference type="SUPFAM" id="SSF52540">
    <property type="entry name" value="P-loop containing nucleoside triphosphate hydrolases"/>
    <property type="match status" value="2"/>
</dbReference>
<name>A0A851GBI6_9BACT</name>
<dbReference type="InterPro" id="IPR001650">
    <property type="entry name" value="Helicase_C-like"/>
</dbReference>
<dbReference type="RefSeq" id="WP_178931518.1">
    <property type="nucleotide sequence ID" value="NZ_JACBAZ010000002.1"/>
</dbReference>
<accession>A0A851GBI6</accession>
<keyword evidence="5" id="KW-1185">Reference proteome</keyword>
<comment type="caution">
    <text evidence="4">The sequence shown here is derived from an EMBL/GenBank/DDBJ whole genome shotgun (WGS) entry which is preliminary data.</text>
</comment>
<evidence type="ECO:0000313" key="5">
    <source>
        <dbReference type="Proteomes" id="UP000557872"/>
    </source>
</evidence>
<dbReference type="PROSITE" id="PS51194">
    <property type="entry name" value="HELICASE_CTER"/>
    <property type="match status" value="1"/>
</dbReference>
<evidence type="ECO:0000259" key="3">
    <source>
        <dbReference type="PROSITE" id="PS51194"/>
    </source>
</evidence>
<keyword evidence="4" id="KW-0378">Hydrolase</keyword>
<dbReference type="Gene3D" id="3.40.50.300">
    <property type="entry name" value="P-loop containing nucleotide triphosphate hydrolases"/>
    <property type="match status" value="1"/>
</dbReference>
<sequence length="1235" mass="138463">MSVVSKKEHHHLNNRAKLLAALAGEIFGPDSPFDLGKESLLVESTPYDVGERIEFDDWKAYHATRPVDKITGEEILKDEKPSSRYGLGILFPQTDQEIGNDSEVHAVEEAVSVGKKEFSENEDESYEAGNQIGKREVKLAKNMEKRAKLSGEALSEGSQDDSDSDSDSSDLRLANQRKQRSIGLSFVVDSGVGGNISINVTGGRYKRSGNVRIKGKTTNQNWWVRHPVKHEISIPLHQFKNVEAPVEPVPIDVPVLPGLPPLKLQMEFLVRGRERIPGTEHPDTARLITLSLVNRTECRKDLAEEHSFFQARFEVVSQDSDQAILHYPSSKIVNAGEEQESLDLLYRHERTFSTGHGCAGTWKADEKAFHAKKVIAEALPSHESPSITPILTYKDSSTGKLEELRIPLTTLADENRTEEALGHLRQLVSLYENWINEKKEEIVDLEEKYKAAASRHIEDCLEAMNRMQRGVRLLEADPDSEASIAFRLTNKSMLMQALASRARTRIRIRDEKIQRNIYEPEYVAPDLTSKEAIDRSWRPFQIAFLLMNLTSLADPSDPGREIVDLIWFPTGGGKTEAYLGCAAFSIFMRRLRNPADVGTDVLMRYTLRLLTAQQFQRASSLICAMEIIRKNLAERLGTTPFTIGIWVGSSTTPNSRDGAVTSIAQTRRNGAEDYKMVLLKCPWCGAEIGPRKTQGRGNSYDVSGIRRGNGTVIVHCPDRKCDFARALPISVIDQDLYDEPPTFVIATVDKFASLAWKSNCRSLFGIDSEGTRRVSPPGLIIQDELHLITGPLGSMVGLYETLVDALATDDRNLGQPVKPKLIAATATTRASESQIKDLYARPQTSIFPPPGVDASDSFFARYSRDEKGKRRPGRLYVGLLPLNYSSLLTASVRTYAALIAAAQGFPNDDDRDPWWSLLIFYNSLRELGGGLTLFGSDIPERLKNIQRRWFPNQKHRYIYEILELTGRLSNSEVPQALESLSRAYTSKPARGHYPVDCCLASNIIEVGVDVDRLALMAVAGQPKTTAQYIQATGRVGRNLQGLILTHYNATKARDRSHYEQFQSYHSRLYAQVEPASVTPFTIPVMERALHAIMIAWVRQTLPLDELSAPWPFDGTPLELAADRAYDLLKQRVKVLCTNPKEQKRVLSDLDDCYRKRRKEWEKFGSVRWQEYFPKENSGDQPLILPPGSPYPIGWVNKVWPTPNSLRGVDSECQPIIPSYADASDTESETKTISEL</sequence>
<keyword evidence="4" id="KW-0347">Helicase</keyword>
<keyword evidence="4" id="KW-0067">ATP-binding</keyword>